<dbReference type="EMBL" id="OE844624">
    <property type="protein sequence ID" value="CAD7605812.1"/>
    <property type="molecule type" value="Genomic_DNA"/>
</dbReference>
<evidence type="ECO:0000256" key="6">
    <source>
        <dbReference type="SAM" id="Phobius"/>
    </source>
</evidence>
<evidence type="ECO:0000256" key="5">
    <source>
        <dbReference type="ARBA" id="ARBA00038268"/>
    </source>
</evidence>
<dbReference type="AlphaFoldDB" id="A0A7R9PQB8"/>
<feature type="transmembrane region" description="Helical" evidence="6">
    <location>
        <begin position="134"/>
        <end position="156"/>
    </location>
</feature>
<evidence type="ECO:0000313" key="7">
    <source>
        <dbReference type="EMBL" id="CAD7605812.1"/>
    </source>
</evidence>
<evidence type="ECO:0000256" key="1">
    <source>
        <dbReference type="ARBA" id="ARBA00004141"/>
    </source>
</evidence>
<proteinExistence type="inferred from homology"/>
<name>A0A7R9PQB8_TIMGE</name>
<gene>
    <name evidence="7" type="ORF">TGEB3V08_LOCUS9628</name>
</gene>
<evidence type="ECO:0000256" key="4">
    <source>
        <dbReference type="ARBA" id="ARBA00023136"/>
    </source>
</evidence>
<feature type="transmembrane region" description="Helical" evidence="6">
    <location>
        <begin position="12"/>
        <end position="30"/>
    </location>
</feature>
<dbReference type="Pfam" id="PF03062">
    <property type="entry name" value="MBOAT"/>
    <property type="match status" value="1"/>
</dbReference>
<dbReference type="GO" id="GO:0016409">
    <property type="term" value="F:palmitoyltransferase activity"/>
    <property type="evidence" value="ECO:0007669"/>
    <property type="project" value="TreeGrafter"/>
</dbReference>
<dbReference type="PANTHER" id="PTHR13285">
    <property type="entry name" value="ACYLTRANSFERASE"/>
    <property type="match status" value="1"/>
</dbReference>
<feature type="transmembrane region" description="Helical" evidence="6">
    <location>
        <begin position="194"/>
        <end position="212"/>
    </location>
</feature>
<feature type="transmembrane region" description="Helical" evidence="6">
    <location>
        <begin position="232"/>
        <end position="251"/>
    </location>
</feature>
<dbReference type="InterPro" id="IPR051085">
    <property type="entry name" value="MB_O-acyltransferase"/>
</dbReference>
<feature type="transmembrane region" description="Helical" evidence="6">
    <location>
        <begin position="61"/>
        <end position="82"/>
    </location>
</feature>
<dbReference type="GO" id="GO:0016020">
    <property type="term" value="C:membrane"/>
    <property type="evidence" value="ECO:0007669"/>
    <property type="project" value="UniProtKB-SubCell"/>
</dbReference>
<dbReference type="InterPro" id="IPR004299">
    <property type="entry name" value="MBOAT_fam"/>
</dbReference>
<organism evidence="7">
    <name type="scientific">Timema genevievae</name>
    <name type="common">Walking stick</name>
    <dbReference type="NCBI Taxonomy" id="629358"/>
    <lineage>
        <taxon>Eukaryota</taxon>
        <taxon>Metazoa</taxon>
        <taxon>Ecdysozoa</taxon>
        <taxon>Arthropoda</taxon>
        <taxon>Hexapoda</taxon>
        <taxon>Insecta</taxon>
        <taxon>Pterygota</taxon>
        <taxon>Neoptera</taxon>
        <taxon>Polyneoptera</taxon>
        <taxon>Phasmatodea</taxon>
        <taxon>Timematodea</taxon>
        <taxon>Timematoidea</taxon>
        <taxon>Timematidae</taxon>
        <taxon>Timema</taxon>
    </lineage>
</organism>
<evidence type="ECO:0000256" key="3">
    <source>
        <dbReference type="ARBA" id="ARBA00022989"/>
    </source>
</evidence>
<accession>A0A7R9PQB8</accession>
<keyword evidence="2 6" id="KW-0812">Transmembrane</keyword>
<evidence type="ECO:0000256" key="2">
    <source>
        <dbReference type="ARBA" id="ARBA00022692"/>
    </source>
</evidence>
<feature type="transmembrane region" description="Helical" evidence="6">
    <location>
        <begin position="102"/>
        <end position="127"/>
    </location>
</feature>
<reference evidence="7" key="1">
    <citation type="submission" date="2020-11" db="EMBL/GenBank/DDBJ databases">
        <authorList>
            <person name="Tran Van P."/>
        </authorList>
    </citation>
    <scope>NUCLEOTIDE SEQUENCE</scope>
</reference>
<dbReference type="PANTHER" id="PTHR13285:SF18">
    <property type="entry name" value="PROTEIN-CYSTEINE N-PALMITOYLTRANSFERASE RASP"/>
    <property type="match status" value="1"/>
</dbReference>
<dbReference type="GO" id="GO:0005783">
    <property type="term" value="C:endoplasmic reticulum"/>
    <property type="evidence" value="ECO:0007669"/>
    <property type="project" value="TreeGrafter"/>
</dbReference>
<comment type="similarity">
    <text evidence="5">Belongs to the membrane-bound acyltransferase family. HHAT subfamily.</text>
</comment>
<comment type="subcellular location">
    <subcellularLocation>
        <location evidence="1">Membrane</location>
        <topology evidence="1">Multi-pass membrane protein</topology>
    </subcellularLocation>
</comment>
<keyword evidence="4 6" id="KW-0472">Membrane</keyword>
<sequence length="305" mass="35398">MTYADLPQLEIFTYFYLWVFGVLYSIYNVYCSGQELNQYAGEFTTGWSWLGRKKDISDYEWNSWTHFLLLFAPWIFIHLIGAEVLRFRCIRVVPVWYLSVSLLFMLINIGLHGTVYVLILPCALYLLSELRSCTIIWGTILAAIFLLNVEYIMISFDLAEGPHYMLFLCQAWTIIRSLNFSLDRIAAPVSIPNLSELITMLAYCFYFPTLILGPLLTFQNFKTGVVAEMGSWSLYGLGYCMGQFFMLKYVVMYGLMGTIARAENINAPRHPKCIARISLYSDMWRYFDEGLYRFLLSLSLALRLV</sequence>
<keyword evidence="3 6" id="KW-1133">Transmembrane helix</keyword>
<protein>
    <submittedName>
        <fullName evidence="7">Uncharacterized protein</fullName>
    </submittedName>
</protein>